<evidence type="ECO:0000259" key="1">
    <source>
        <dbReference type="Pfam" id="PF00768"/>
    </source>
</evidence>
<comment type="caution">
    <text evidence="2">The sequence shown here is derived from an EMBL/GenBank/DDBJ whole genome shotgun (WGS) entry which is preliminary data.</text>
</comment>
<keyword evidence="2" id="KW-0121">Carboxypeptidase</keyword>
<evidence type="ECO:0000313" key="3">
    <source>
        <dbReference type="Proteomes" id="UP001645859"/>
    </source>
</evidence>
<accession>A0ABS1SLU6</accession>
<dbReference type="SUPFAM" id="SSF56601">
    <property type="entry name" value="beta-lactamase/transpeptidase-like"/>
    <property type="match status" value="1"/>
</dbReference>
<keyword evidence="3" id="KW-1185">Reference proteome</keyword>
<name>A0ABS1SLU6_9MICO</name>
<keyword evidence="2" id="KW-0645">Protease</keyword>
<evidence type="ECO:0000313" key="2">
    <source>
        <dbReference type="EMBL" id="MBL3680253.1"/>
    </source>
</evidence>
<reference evidence="2 3" key="1">
    <citation type="submission" date="2018-09" db="EMBL/GenBank/DDBJ databases">
        <title>Comparative genomics of Leucobacter spp.</title>
        <authorList>
            <person name="Reis A.C."/>
            <person name="Kolvenbach B.A."/>
            <person name="Corvini P.F.X."/>
            <person name="Nunes O.C."/>
        </authorList>
    </citation>
    <scope>NUCLEOTIDE SEQUENCE [LARGE SCALE GENOMIC DNA]</scope>
    <source>
        <strain evidence="2 3">TAN 31504</strain>
    </source>
</reference>
<dbReference type="InterPro" id="IPR001967">
    <property type="entry name" value="Peptidase_S11_N"/>
</dbReference>
<dbReference type="EMBL" id="QYAC01000007">
    <property type="protein sequence ID" value="MBL3680253.1"/>
    <property type="molecule type" value="Genomic_DNA"/>
</dbReference>
<feature type="domain" description="Peptidase S11 D-alanyl-D-alanine carboxypeptidase A N-terminal" evidence="1">
    <location>
        <begin position="97"/>
        <end position="295"/>
    </location>
</feature>
<keyword evidence="2" id="KW-0378">Hydrolase</keyword>
<organism evidence="2 3">
    <name type="scientific">Leucobacter chromiireducens subsp. solipictus</name>
    <dbReference type="NCBI Taxonomy" id="398235"/>
    <lineage>
        <taxon>Bacteria</taxon>
        <taxon>Bacillati</taxon>
        <taxon>Actinomycetota</taxon>
        <taxon>Actinomycetes</taxon>
        <taxon>Micrococcales</taxon>
        <taxon>Microbacteriaceae</taxon>
        <taxon>Leucobacter</taxon>
    </lineage>
</organism>
<dbReference type="Gene3D" id="3.40.710.10">
    <property type="entry name" value="DD-peptidase/beta-lactamase superfamily"/>
    <property type="match status" value="1"/>
</dbReference>
<dbReference type="RefSeq" id="WP_202345524.1">
    <property type="nucleotide sequence ID" value="NZ_BAAAPI010000012.1"/>
</dbReference>
<dbReference type="InterPro" id="IPR012338">
    <property type="entry name" value="Beta-lactam/transpept-like"/>
</dbReference>
<sequence>MHRDAPAPPTAPRRRGPWLAGGIAGAILLGAGGYTAACALTPLPAPRIAPTDHAEWDAAAAASAELATATVADLVAAQPGPAAVGWQDSEAVWSTDETPRPIASISKLVTVLIGLERAPLAPGEDGPVHVWTAADASRQQAYLADDGIAFPIPVGTEVTTRQMLTLALLPSANDFAAAYAAMTVGDDAAFAAAVSEWAERHGLATLSLAEPTGMDEANVASAADVVRIGRLALANPTLAEFTRMPSAELPWGIGTVENTNPLLTQLPGTVGLKTGRSSVAGYNLVAAQETTASGRPAVKIAAVLGRDSGSERARHTSALLTGMDSAAQPLPLVLPQDLVGTAVTVDGHTVELVADGSASTVLFPGERATRTVELTPISTGAEGQRAGTIQLSAPTGDAAVPVITATTIREPDLWWRVTHPALVFGWAEPPTP</sequence>
<gene>
    <name evidence="2" type="ORF">D3230_13285</name>
</gene>
<protein>
    <submittedName>
        <fullName evidence="2">D-alanyl-D-alanine carboxypeptidase</fullName>
    </submittedName>
</protein>
<dbReference type="GO" id="GO:0004180">
    <property type="term" value="F:carboxypeptidase activity"/>
    <property type="evidence" value="ECO:0007669"/>
    <property type="project" value="UniProtKB-KW"/>
</dbReference>
<dbReference type="Proteomes" id="UP001645859">
    <property type="component" value="Unassembled WGS sequence"/>
</dbReference>
<dbReference type="Pfam" id="PF00768">
    <property type="entry name" value="Peptidase_S11"/>
    <property type="match status" value="1"/>
</dbReference>
<proteinExistence type="predicted"/>